<feature type="transmembrane region" description="Helical" evidence="1">
    <location>
        <begin position="25"/>
        <end position="43"/>
    </location>
</feature>
<feature type="transmembrane region" description="Helical" evidence="1">
    <location>
        <begin position="399"/>
        <end position="425"/>
    </location>
</feature>
<keyword evidence="1" id="KW-1133">Transmembrane helix</keyword>
<feature type="transmembrane region" description="Helical" evidence="1">
    <location>
        <begin position="241"/>
        <end position="263"/>
    </location>
</feature>
<feature type="transmembrane region" description="Helical" evidence="1">
    <location>
        <begin position="301"/>
        <end position="319"/>
    </location>
</feature>
<reference evidence="3" key="1">
    <citation type="submission" date="2016-10" db="EMBL/GenBank/DDBJ databases">
        <authorList>
            <person name="Varghese N."/>
        </authorList>
    </citation>
    <scope>NUCLEOTIDE SEQUENCE [LARGE SCALE GENOMIC DNA]</scope>
    <source>
        <strain evidence="3">DSM 45096 / BCRC 16803 / CGMCC 4.1857 / CIP 109030 / JCM 12277 / KCTC 19219 / NBRC 100920 / 33214</strain>
    </source>
</reference>
<evidence type="ECO:0000313" key="2">
    <source>
        <dbReference type="EMBL" id="SEM53884.1"/>
    </source>
</evidence>
<feature type="transmembrane region" description="Helical" evidence="1">
    <location>
        <begin position="196"/>
        <end position="221"/>
    </location>
</feature>
<dbReference type="eggNOG" id="COG3559">
    <property type="taxonomic scope" value="Bacteria"/>
</dbReference>
<evidence type="ECO:0000256" key="1">
    <source>
        <dbReference type="SAM" id="Phobius"/>
    </source>
</evidence>
<sequence>MNLAGSLIGCGPLLRFALRRDRTMLACWIYGLLASVIGTAVSFRKLYPDAASREQLAASINDNGSLRALYGAVYDTGSIGALTAWRILGIGGLMLGLLCVLLVTRHTRAEEESGRLELLGAGAVGRGAPLAAGIGAALTASAVVGAITAAFLAGSGEQLNGSLAFGAALFGCGACFAGVAAVAAQLTETGRAANGIGGAVLGLAFLLRAAGDAAGNGGPGWLVWLSPLGWAERVRPYDENAWWLVALLLLAGAVQTGIGYWLAGRRDLGGGLLPQRPGPPAAGSTLRSALGLAWRLQRGSLIGWSVGFAIGGALLGGISKGVDQLVSSSANVEQIVQRMGGSSQVTNAYLATSMNLLAMVAAVYAVQSALRLRGEETSGRAEPVLASGVRRLAWAGGHLLHPLLGSAVLLLVGGLTAGLGAGVVFGDVPGWTGRLLVAGLVQLPAVWVFAAVTVALFGLLPQWTSAAWGVLGVLLFIAYLGPALNAGQWLLDLTPFTHIPKLPGAVFHAEPLLWLTLLSALLAGAGLAGLRRRDIG</sequence>
<name>A0A1H7Z7B2_STRJI</name>
<proteinExistence type="predicted"/>
<keyword evidence="3" id="KW-1185">Reference proteome</keyword>
<feature type="transmembrane region" description="Helical" evidence="1">
    <location>
        <begin position="437"/>
        <end position="460"/>
    </location>
</feature>
<dbReference type="STRING" id="235985.SAMN05414137_13311"/>
<evidence type="ECO:0000313" key="3">
    <source>
        <dbReference type="Proteomes" id="UP000183015"/>
    </source>
</evidence>
<dbReference type="EMBL" id="FOAZ01000033">
    <property type="protein sequence ID" value="SEM53884.1"/>
    <property type="molecule type" value="Genomic_DNA"/>
</dbReference>
<feature type="transmembrane region" description="Helical" evidence="1">
    <location>
        <begin position="163"/>
        <end position="184"/>
    </location>
</feature>
<keyword evidence="1" id="KW-0472">Membrane</keyword>
<accession>A0A1H7Z7B2</accession>
<feature type="transmembrane region" description="Helical" evidence="1">
    <location>
        <begin position="467"/>
        <end position="491"/>
    </location>
</feature>
<dbReference type="Proteomes" id="UP000183015">
    <property type="component" value="Unassembled WGS sequence"/>
</dbReference>
<feature type="transmembrane region" description="Helical" evidence="1">
    <location>
        <begin position="511"/>
        <end position="530"/>
    </location>
</feature>
<gene>
    <name evidence="2" type="ORF">SAMN05414137_13311</name>
</gene>
<feature type="transmembrane region" description="Helical" evidence="1">
    <location>
        <begin position="348"/>
        <end position="366"/>
    </location>
</feature>
<feature type="transmembrane region" description="Helical" evidence="1">
    <location>
        <begin position="84"/>
        <end position="103"/>
    </location>
</feature>
<protein>
    <submittedName>
        <fullName evidence="2">ABC-2 type transport system permease protein</fullName>
    </submittedName>
</protein>
<feature type="transmembrane region" description="Helical" evidence="1">
    <location>
        <begin position="124"/>
        <end position="151"/>
    </location>
</feature>
<organism evidence="2 3">
    <name type="scientific">Streptacidiphilus jiangxiensis</name>
    <dbReference type="NCBI Taxonomy" id="235985"/>
    <lineage>
        <taxon>Bacteria</taxon>
        <taxon>Bacillati</taxon>
        <taxon>Actinomycetota</taxon>
        <taxon>Actinomycetes</taxon>
        <taxon>Kitasatosporales</taxon>
        <taxon>Streptomycetaceae</taxon>
        <taxon>Streptacidiphilus</taxon>
    </lineage>
</organism>
<dbReference type="AlphaFoldDB" id="A0A1H7Z7B2"/>
<keyword evidence="1" id="KW-0812">Transmembrane</keyword>
<dbReference type="RefSeq" id="WP_075004229.1">
    <property type="nucleotide sequence ID" value="NZ_FOAZ01000033.1"/>
</dbReference>
<dbReference type="OrthoDB" id="2014935at2"/>